<proteinExistence type="inferred from homology"/>
<dbReference type="EC" id="2.8.1.7" evidence="3"/>
<evidence type="ECO:0000256" key="6">
    <source>
        <dbReference type="ARBA" id="ARBA00050776"/>
    </source>
</evidence>
<dbReference type="GO" id="GO:0006534">
    <property type="term" value="P:cysteine metabolic process"/>
    <property type="evidence" value="ECO:0007669"/>
    <property type="project" value="InterPro"/>
</dbReference>
<evidence type="ECO:0000256" key="5">
    <source>
        <dbReference type="ARBA" id="ARBA00022898"/>
    </source>
</evidence>
<comment type="similarity">
    <text evidence="2">Belongs to the class-V pyridoxal-phosphate-dependent aminotransferase family. Csd subfamily.</text>
</comment>
<dbReference type="PANTHER" id="PTHR43586">
    <property type="entry name" value="CYSTEINE DESULFURASE"/>
    <property type="match status" value="1"/>
</dbReference>
<dbReference type="EMBL" id="MQWD01000001">
    <property type="protein sequence ID" value="PAP75866.1"/>
    <property type="molecule type" value="Genomic_DNA"/>
</dbReference>
<dbReference type="InterPro" id="IPR010970">
    <property type="entry name" value="Cys_dSase_SufS"/>
</dbReference>
<gene>
    <name evidence="8" type="ORF">BSZ37_05125</name>
</gene>
<dbReference type="Proteomes" id="UP000216339">
    <property type="component" value="Unassembled WGS sequence"/>
</dbReference>
<dbReference type="Pfam" id="PF00266">
    <property type="entry name" value="Aminotran_5"/>
    <property type="match status" value="1"/>
</dbReference>
<dbReference type="GO" id="GO:0030170">
    <property type="term" value="F:pyridoxal phosphate binding"/>
    <property type="evidence" value="ECO:0007669"/>
    <property type="project" value="InterPro"/>
</dbReference>
<dbReference type="InterPro" id="IPR015424">
    <property type="entry name" value="PyrdxlP-dep_Trfase"/>
</dbReference>
<evidence type="ECO:0000313" key="9">
    <source>
        <dbReference type="Proteomes" id="UP000216339"/>
    </source>
</evidence>
<evidence type="ECO:0000256" key="3">
    <source>
        <dbReference type="ARBA" id="ARBA00012239"/>
    </source>
</evidence>
<dbReference type="CDD" id="cd06453">
    <property type="entry name" value="SufS_like"/>
    <property type="match status" value="1"/>
</dbReference>
<keyword evidence="9" id="KW-1185">Reference proteome</keyword>
<keyword evidence="5" id="KW-0663">Pyridoxal phosphate</keyword>
<dbReference type="GO" id="GO:0031071">
    <property type="term" value="F:cysteine desulfurase activity"/>
    <property type="evidence" value="ECO:0007669"/>
    <property type="project" value="UniProtKB-EC"/>
</dbReference>
<protein>
    <recommendedName>
        <fullName evidence="3">cysteine desulfurase</fullName>
        <ecNumber evidence="3">2.8.1.7</ecNumber>
    </recommendedName>
</protein>
<comment type="cofactor">
    <cofactor evidence="1">
        <name>pyridoxal 5'-phosphate</name>
        <dbReference type="ChEBI" id="CHEBI:597326"/>
    </cofactor>
</comment>
<dbReference type="InterPro" id="IPR000192">
    <property type="entry name" value="Aminotrans_V_dom"/>
</dbReference>
<dbReference type="SUPFAM" id="SSF53383">
    <property type="entry name" value="PLP-dependent transferases"/>
    <property type="match status" value="1"/>
</dbReference>
<dbReference type="OrthoDB" id="9804366at2"/>
<reference evidence="8 9" key="1">
    <citation type="submission" date="2016-11" db="EMBL/GenBank/DDBJ databases">
        <title>Study of marine rhodopsin-containing bacteria.</title>
        <authorList>
            <person name="Yoshizawa S."/>
            <person name="Kumagai Y."/>
            <person name="Kogure K."/>
        </authorList>
    </citation>
    <scope>NUCLEOTIDE SEQUENCE [LARGE SCALE GENOMIC DNA]</scope>
    <source>
        <strain evidence="8 9">SAORIC-28</strain>
    </source>
</reference>
<keyword evidence="4" id="KW-0808">Transferase</keyword>
<dbReference type="NCBIfam" id="TIGR01979">
    <property type="entry name" value="sufS"/>
    <property type="match status" value="1"/>
</dbReference>
<accession>A0A271IXA4</accession>
<dbReference type="InterPro" id="IPR015422">
    <property type="entry name" value="PyrdxlP-dep_Trfase_small"/>
</dbReference>
<evidence type="ECO:0000256" key="4">
    <source>
        <dbReference type="ARBA" id="ARBA00022679"/>
    </source>
</evidence>
<comment type="catalytic activity">
    <reaction evidence="6">
        <text>(sulfur carrier)-H + L-cysteine = (sulfur carrier)-SH + L-alanine</text>
        <dbReference type="Rhea" id="RHEA:43892"/>
        <dbReference type="Rhea" id="RHEA-COMP:14737"/>
        <dbReference type="Rhea" id="RHEA-COMP:14739"/>
        <dbReference type="ChEBI" id="CHEBI:29917"/>
        <dbReference type="ChEBI" id="CHEBI:35235"/>
        <dbReference type="ChEBI" id="CHEBI:57972"/>
        <dbReference type="ChEBI" id="CHEBI:64428"/>
        <dbReference type="EC" id="2.8.1.7"/>
    </reaction>
</comment>
<evidence type="ECO:0000256" key="2">
    <source>
        <dbReference type="ARBA" id="ARBA00010447"/>
    </source>
</evidence>
<comment type="caution">
    <text evidence="8">The sequence shown here is derived from an EMBL/GenBank/DDBJ whole genome shotgun (WGS) entry which is preliminary data.</text>
</comment>
<evidence type="ECO:0000256" key="1">
    <source>
        <dbReference type="ARBA" id="ARBA00001933"/>
    </source>
</evidence>
<dbReference type="AlphaFoldDB" id="A0A271IXA4"/>
<name>A0A271IXA4_9BACT</name>
<dbReference type="PANTHER" id="PTHR43586:SF8">
    <property type="entry name" value="CYSTEINE DESULFURASE 1, CHLOROPLASTIC"/>
    <property type="match status" value="1"/>
</dbReference>
<dbReference type="RefSeq" id="WP_095509509.1">
    <property type="nucleotide sequence ID" value="NZ_MQWD01000001.1"/>
</dbReference>
<dbReference type="Gene3D" id="3.90.1150.10">
    <property type="entry name" value="Aspartate Aminotransferase, domain 1"/>
    <property type="match status" value="1"/>
</dbReference>
<evidence type="ECO:0000259" key="7">
    <source>
        <dbReference type="Pfam" id="PF00266"/>
    </source>
</evidence>
<dbReference type="InterPro" id="IPR015421">
    <property type="entry name" value="PyrdxlP-dep_Trfase_major"/>
</dbReference>
<sequence length="410" mass="44033">MSEAVAFDVERLRADFPILQRTVYDGTPLVYLDNAATTQKPRAVLDRLAAYYANENANVHRGVHFLSAEGTENYETARRSVQRFLGAAHAHEVVFTRGTTEAINLVAHGFASRLREGDEVVVSALEHHANIVPWQMACERSGATLRVIPALDSGDLDLHRLGDVISTRTRLVAVTHTSNALGTVNDLRPIVEAARAVDAAVLIDGAQAAPHAPVDVQALGADFFVFSGHKTFGPTGIGALWGREAWLEALPPYQGGGDMIDRVTFERTTYAGLPAKFEAGTPHVAGGIGLGTALDYLMEIGMDAVAAYEDGLIAYAEERLAEVDGLRFIGTPQRRAGAISFLLDGIHPYDAGTVLDRLGIAVRTGQHCAQPVMDRFGIDGTIRASFAFYNTRADVDALVDGLAKVQALFG</sequence>
<feature type="domain" description="Aminotransferase class V" evidence="7">
    <location>
        <begin position="30"/>
        <end position="398"/>
    </location>
</feature>
<organism evidence="8 9">
    <name type="scientific">Rubrivirga marina</name>
    <dbReference type="NCBI Taxonomy" id="1196024"/>
    <lineage>
        <taxon>Bacteria</taxon>
        <taxon>Pseudomonadati</taxon>
        <taxon>Rhodothermota</taxon>
        <taxon>Rhodothermia</taxon>
        <taxon>Rhodothermales</taxon>
        <taxon>Rubricoccaceae</taxon>
        <taxon>Rubrivirga</taxon>
    </lineage>
</organism>
<dbReference type="Gene3D" id="3.40.640.10">
    <property type="entry name" value="Type I PLP-dependent aspartate aminotransferase-like (Major domain)"/>
    <property type="match status" value="1"/>
</dbReference>
<evidence type="ECO:0000313" key="8">
    <source>
        <dbReference type="EMBL" id="PAP75866.1"/>
    </source>
</evidence>